<keyword evidence="3" id="KW-1185">Reference proteome</keyword>
<protein>
    <recommendedName>
        <fullName evidence="4">Zn(2)-C6 fungal-type domain-containing protein</fullName>
    </recommendedName>
</protein>
<evidence type="ECO:0000256" key="1">
    <source>
        <dbReference type="SAM" id="Coils"/>
    </source>
</evidence>
<evidence type="ECO:0000313" key="3">
    <source>
        <dbReference type="Proteomes" id="UP001610334"/>
    </source>
</evidence>
<keyword evidence="1" id="KW-0175">Coiled coil</keyword>
<dbReference type="Proteomes" id="UP001610334">
    <property type="component" value="Unassembled WGS sequence"/>
</dbReference>
<gene>
    <name evidence="2" type="ORF">BJX63DRAFT_438674</name>
</gene>
<comment type="caution">
    <text evidence="2">The sequence shown here is derived from an EMBL/GenBank/DDBJ whole genome shotgun (WGS) entry which is preliminary data.</text>
</comment>
<accession>A0ABR4GR84</accession>
<reference evidence="2 3" key="1">
    <citation type="submission" date="2024-07" db="EMBL/GenBank/DDBJ databases">
        <title>Section-level genome sequencing and comparative genomics of Aspergillus sections Usti and Cavernicolus.</title>
        <authorList>
            <consortium name="Lawrence Berkeley National Laboratory"/>
            <person name="Nybo J.L."/>
            <person name="Vesth T.C."/>
            <person name="Theobald S."/>
            <person name="Frisvad J.C."/>
            <person name="Larsen T.O."/>
            <person name="Kjaerboelling I."/>
            <person name="Rothschild-Mancinelli K."/>
            <person name="Lyhne E.K."/>
            <person name="Kogle M.E."/>
            <person name="Barry K."/>
            <person name="Clum A."/>
            <person name="Na H."/>
            <person name="Ledsgaard L."/>
            <person name="Lin J."/>
            <person name="Lipzen A."/>
            <person name="Kuo A."/>
            <person name="Riley R."/>
            <person name="Mondo S."/>
            <person name="Labutti K."/>
            <person name="Haridas S."/>
            <person name="Pangalinan J."/>
            <person name="Salamov A.A."/>
            <person name="Simmons B.A."/>
            <person name="Magnuson J.K."/>
            <person name="Chen J."/>
            <person name="Drula E."/>
            <person name="Henrissat B."/>
            <person name="Wiebenga A."/>
            <person name="Lubbers R.J."/>
            <person name="Gomes A.C."/>
            <person name="Makela M.R."/>
            <person name="Stajich J."/>
            <person name="Grigoriev I.V."/>
            <person name="Mortensen U.H."/>
            <person name="De Vries R.P."/>
            <person name="Baker S.E."/>
            <person name="Andersen M.R."/>
        </authorList>
    </citation>
    <scope>NUCLEOTIDE SEQUENCE [LARGE SCALE GENOMIC DNA]</scope>
    <source>
        <strain evidence="2 3">CBS 588.65</strain>
    </source>
</reference>
<dbReference type="EMBL" id="JBFXLT010000304">
    <property type="protein sequence ID" value="KAL2801589.1"/>
    <property type="molecule type" value="Genomic_DNA"/>
</dbReference>
<organism evidence="2 3">
    <name type="scientific">Aspergillus granulosus</name>
    <dbReference type="NCBI Taxonomy" id="176169"/>
    <lineage>
        <taxon>Eukaryota</taxon>
        <taxon>Fungi</taxon>
        <taxon>Dikarya</taxon>
        <taxon>Ascomycota</taxon>
        <taxon>Pezizomycotina</taxon>
        <taxon>Eurotiomycetes</taxon>
        <taxon>Eurotiomycetidae</taxon>
        <taxon>Eurotiales</taxon>
        <taxon>Aspergillaceae</taxon>
        <taxon>Aspergillus</taxon>
        <taxon>Aspergillus subgen. Nidulantes</taxon>
    </lineage>
</organism>
<dbReference type="Gene3D" id="1.10.287.2610">
    <property type="match status" value="1"/>
</dbReference>
<name>A0ABR4GR84_9EURO</name>
<evidence type="ECO:0008006" key="4">
    <source>
        <dbReference type="Google" id="ProtNLM"/>
    </source>
</evidence>
<evidence type="ECO:0000313" key="2">
    <source>
        <dbReference type="EMBL" id="KAL2801589.1"/>
    </source>
</evidence>
<proteinExistence type="predicted"/>
<feature type="coiled-coil region" evidence="1">
    <location>
        <begin position="97"/>
        <end position="138"/>
    </location>
</feature>
<sequence length="196" mass="22248">MPKRRADPVPDSIVKRPRDQVAVRSDQAEFINSNGFVPSVACDHCLSAGVECIMDRTRRYSKCASCTRQGRVCRCDFHTSKKWDLLRQAESKLLSDLEKTEDELDLLEPELSELQTHLAELHKQVLDKQKQYQEAMVQQHRIRKQQAFFKQRGFKMSEHNAELLKILDEGSPSAALPAGPQVQSLAASADNPSKFI</sequence>